<name>A0A1H9UKP7_9CORY</name>
<sequence>MVKALRPEQLLIIADHFCAQHGVELLSFSDLAAAAAVPGARFDTVALYSSSLSASDALATYLRRLQPLSALNDEFAVVAAEVYRRWCTHDPT</sequence>
<gene>
    <name evidence="1" type="ORF">SAMN05661109_01839</name>
</gene>
<dbReference type="EMBL" id="FOGQ01000008">
    <property type="protein sequence ID" value="SES09754.1"/>
    <property type="molecule type" value="Genomic_DNA"/>
</dbReference>
<accession>A0A1H9UKP7</accession>
<dbReference type="AlphaFoldDB" id="A0A1H9UKP7"/>
<reference evidence="2" key="1">
    <citation type="submission" date="2016-10" db="EMBL/GenBank/DDBJ databases">
        <authorList>
            <person name="Varghese N."/>
            <person name="Submissions S."/>
        </authorList>
    </citation>
    <scope>NUCLEOTIDE SEQUENCE [LARGE SCALE GENOMIC DNA]</scope>
    <source>
        <strain evidence="2">DSM 20524</strain>
    </source>
</reference>
<evidence type="ECO:0000313" key="1">
    <source>
        <dbReference type="EMBL" id="SES09754.1"/>
    </source>
</evidence>
<evidence type="ECO:0000313" key="2">
    <source>
        <dbReference type="Proteomes" id="UP000198929"/>
    </source>
</evidence>
<dbReference type="Proteomes" id="UP000198929">
    <property type="component" value="Unassembled WGS sequence"/>
</dbReference>
<keyword evidence="2" id="KW-1185">Reference proteome</keyword>
<protein>
    <submittedName>
        <fullName evidence="1">Uncharacterized protein</fullName>
    </submittedName>
</protein>
<dbReference type="STRING" id="1121357.SAMN05661109_01839"/>
<organism evidence="1 2">
    <name type="scientific">Corynebacterium cystitidis DSM 20524</name>
    <dbReference type="NCBI Taxonomy" id="1121357"/>
    <lineage>
        <taxon>Bacteria</taxon>
        <taxon>Bacillati</taxon>
        <taxon>Actinomycetota</taxon>
        <taxon>Actinomycetes</taxon>
        <taxon>Mycobacteriales</taxon>
        <taxon>Corynebacteriaceae</taxon>
        <taxon>Corynebacterium</taxon>
    </lineage>
</organism>
<dbReference type="RefSeq" id="WP_092259400.1">
    <property type="nucleotide sequence ID" value="NZ_CP047199.1"/>
</dbReference>
<proteinExistence type="predicted"/>